<evidence type="ECO:0000256" key="4">
    <source>
        <dbReference type="SAM" id="SignalP"/>
    </source>
</evidence>
<gene>
    <name evidence="7" type="ORF">BUALT_Bualt07G0141600</name>
</gene>
<proteinExistence type="predicted"/>
<keyword evidence="2" id="KW-0325">Glycoprotein</keyword>
<dbReference type="Pfam" id="PF11883">
    <property type="entry name" value="DUF3403"/>
    <property type="match status" value="1"/>
</dbReference>
<dbReference type="PANTHER" id="PTHR32444">
    <property type="entry name" value="BULB-TYPE LECTIN DOMAIN-CONTAINING PROTEIN"/>
    <property type="match status" value="1"/>
</dbReference>
<dbReference type="PANTHER" id="PTHR32444:SF128">
    <property type="entry name" value="CURCULIN-LIKE (MANNOSE-BINDING) LECTIN FAMILY PROTEIN"/>
    <property type="match status" value="1"/>
</dbReference>
<evidence type="ECO:0000313" key="7">
    <source>
        <dbReference type="EMBL" id="KAG8379937.1"/>
    </source>
</evidence>
<evidence type="ECO:0008006" key="9">
    <source>
        <dbReference type="Google" id="ProtNLM"/>
    </source>
</evidence>
<keyword evidence="8" id="KW-1185">Reference proteome</keyword>
<reference evidence="7" key="1">
    <citation type="submission" date="2019-10" db="EMBL/GenBank/DDBJ databases">
        <authorList>
            <person name="Zhang R."/>
            <person name="Pan Y."/>
            <person name="Wang J."/>
            <person name="Ma R."/>
            <person name="Yu S."/>
        </authorList>
    </citation>
    <scope>NUCLEOTIDE SEQUENCE</scope>
    <source>
        <strain evidence="7">LA-IB0</strain>
        <tissue evidence="7">Leaf</tissue>
    </source>
</reference>
<dbReference type="SUPFAM" id="SSF51110">
    <property type="entry name" value="alpha-D-mannose-specific plant lectins"/>
    <property type="match status" value="1"/>
</dbReference>
<dbReference type="PROSITE" id="PS50948">
    <property type="entry name" value="PAN"/>
    <property type="match status" value="1"/>
</dbReference>
<feature type="domain" description="Apple" evidence="6">
    <location>
        <begin position="317"/>
        <end position="398"/>
    </location>
</feature>
<dbReference type="InterPro" id="IPR003609">
    <property type="entry name" value="Pan_app"/>
</dbReference>
<evidence type="ECO:0000256" key="3">
    <source>
        <dbReference type="SAM" id="Phobius"/>
    </source>
</evidence>
<dbReference type="PROSITE" id="PS50927">
    <property type="entry name" value="BULB_LECTIN"/>
    <property type="match status" value="1"/>
</dbReference>
<dbReference type="GO" id="GO:0004674">
    <property type="term" value="F:protein serine/threonine kinase activity"/>
    <property type="evidence" value="ECO:0007669"/>
    <property type="project" value="InterPro"/>
</dbReference>
<evidence type="ECO:0000259" key="6">
    <source>
        <dbReference type="PROSITE" id="PS50948"/>
    </source>
</evidence>
<evidence type="ECO:0000256" key="1">
    <source>
        <dbReference type="ARBA" id="ARBA00022729"/>
    </source>
</evidence>
<dbReference type="InterPro" id="IPR001480">
    <property type="entry name" value="Bulb-type_lectin_dom"/>
</dbReference>
<dbReference type="Proteomes" id="UP000826271">
    <property type="component" value="Unassembled WGS sequence"/>
</dbReference>
<comment type="caution">
    <text evidence="7">The sequence shown here is derived from an EMBL/GenBank/DDBJ whole genome shotgun (WGS) entry which is preliminary data.</text>
</comment>
<dbReference type="InterPro" id="IPR021820">
    <property type="entry name" value="S-locus_recpt_kinase_C"/>
</dbReference>
<evidence type="ECO:0000259" key="5">
    <source>
        <dbReference type="PROSITE" id="PS50927"/>
    </source>
</evidence>
<evidence type="ECO:0000313" key="8">
    <source>
        <dbReference type="Proteomes" id="UP000826271"/>
    </source>
</evidence>
<feature type="transmembrane region" description="Helical" evidence="3">
    <location>
        <begin position="402"/>
        <end position="424"/>
    </location>
</feature>
<feature type="domain" description="Bulb-type lectin" evidence="5">
    <location>
        <begin position="41"/>
        <end position="164"/>
    </location>
</feature>
<keyword evidence="3" id="KW-1133">Transmembrane helix</keyword>
<accession>A0AAV6XIT7</accession>
<dbReference type="EMBL" id="WHWC01000007">
    <property type="protein sequence ID" value="KAG8379937.1"/>
    <property type="molecule type" value="Genomic_DNA"/>
</dbReference>
<dbReference type="InterPro" id="IPR036426">
    <property type="entry name" value="Bulb-type_lectin_dom_sf"/>
</dbReference>
<dbReference type="CDD" id="cd00028">
    <property type="entry name" value="B_lectin"/>
    <property type="match status" value="1"/>
</dbReference>
<name>A0AAV6XIT7_9LAMI</name>
<dbReference type="SMART" id="SM00108">
    <property type="entry name" value="B_lectin"/>
    <property type="match status" value="1"/>
</dbReference>
<dbReference type="Gene3D" id="2.90.10.10">
    <property type="entry name" value="Bulb-type lectin domain"/>
    <property type="match status" value="1"/>
</dbReference>
<keyword evidence="3" id="KW-0472">Membrane</keyword>
<feature type="chain" id="PRO_5043720077" description="Bulb-type lectin domain-containing protein" evidence="4">
    <location>
        <begin position="36"/>
        <end position="595"/>
    </location>
</feature>
<organism evidence="7 8">
    <name type="scientific">Buddleja alternifolia</name>
    <dbReference type="NCBI Taxonomy" id="168488"/>
    <lineage>
        <taxon>Eukaryota</taxon>
        <taxon>Viridiplantae</taxon>
        <taxon>Streptophyta</taxon>
        <taxon>Embryophyta</taxon>
        <taxon>Tracheophyta</taxon>
        <taxon>Spermatophyta</taxon>
        <taxon>Magnoliopsida</taxon>
        <taxon>eudicotyledons</taxon>
        <taxon>Gunneridae</taxon>
        <taxon>Pentapetalae</taxon>
        <taxon>asterids</taxon>
        <taxon>lamiids</taxon>
        <taxon>Lamiales</taxon>
        <taxon>Scrophulariaceae</taxon>
        <taxon>Buddlejeae</taxon>
        <taxon>Buddleja</taxon>
    </lineage>
</organism>
<keyword evidence="3" id="KW-0812">Transmembrane</keyword>
<sequence length="595" mass="66233">MTSNVQSMTMSQTQKRRFVLNLIVCYLLFLLPCYADVDAGTDTIIPDQPLRDGDYLDSANKIFRLQFFSPGTSKSKYVGIFYNVWGFGKDKPVWVANRNTPTPNLFAMLMIDSSDGLLKISYRGGNAIVSTAAPSASNTSATILDNGNLVLRGLNGDGSINRTLWQSFDYPTDTLLPGMKLGINFRTGHKWSLSSWVSNEVPSSGSLTLGGDPNGAIQLIKWWQGNVYWKSGVWEKGRFNNTFYLTQYTDINFSYISNENEKYLTYSVKGNISLAKISIDSNGKIEITRDSLSFGFYECSLSGILEQGCVMEFSPKCRKSNIQFRGRRGVTICNGCGHDENQKLSLFDCEAKCRQNCSCIAFASVYSNGTGCEIFNKDLFFWPSVTSESVVYFLDTGRATKWWIWLIASAGGALLVLSIMCCLIRRNFKRKGENLLKTKAWELWFEERAMELMDLTLELLPCGFGIGIYPADSCPDTSAIRSAARTPLGGSSGLPIEDRINKTNLTSNSFHQIAPTQKTEIIRCINIALLCVQDDATDRPSMTDAISILANESLQLPEPKQPAFFIETTTREAEQETDSEKGCTNDLSISVMRGR</sequence>
<dbReference type="Pfam" id="PF01453">
    <property type="entry name" value="B_lectin"/>
    <property type="match status" value="1"/>
</dbReference>
<protein>
    <recommendedName>
        <fullName evidence="9">Bulb-type lectin domain-containing protein</fullName>
    </recommendedName>
</protein>
<evidence type="ECO:0000256" key="2">
    <source>
        <dbReference type="ARBA" id="ARBA00023180"/>
    </source>
</evidence>
<feature type="signal peptide" evidence="4">
    <location>
        <begin position="1"/>
        <end position="35"/>
    </location>
</feature>
<keyword evidence="1 4" id="KW-0732">Signal</keyword>
<dbReference type="AlphaFoldDB" id="A0AAV6XIT7"/>
<dbReference type="Pfam" id="PF08276">
    <property type="entry name" value="PAN_2"/>
    <property type="match status" value="1"/>
</dbReference>